<name>A0ABP1DBJ2_9APHY</name>
<reference evidence="7" key="1">
    <citation type="submission" date="2024-04" db="EMBL/GenBank/DDBJ databases">
        <authorList>
            <person name="Shaw F."/>
            <person name="Minotto A."/>
        </authorList>
    </citation>
    <scope>NUCLEOTIDE SEQUENCE [LARGE SCALE GENOMIC DNA]</scope>
</reference>
<evidence type="ECO:0000256" key="5">
    <source>
        <dbReference type="SAM" id="MobiDB-lite"/>
    </source>
</evidence>
<dbReference type="InterPro" id="IPR018022">
    <property type="entry name" value="IPT"/>
</dbReference>
<dbReference type="PANTHER" id="PTHR11088">
    <property type="entry name" value="TRNA DIMETHYLALLYLTRANSFERASE"/>
    <property type="match status" value="1"/>
</dbReference>
<evidence type="ECO:0000313" key="6">
    <source>
        <dbReference type="EMBL" id="CAL1703932.1"/>
    </source>
</evidence>
<feature type="region of interest" description="Disordered" evidence="5">
    <location>
        <begin position="476"/>
        <end position="512"/>
    </location>
</feature>
<comment type="similarity">
    <text evidence="1">Belongs to the IPP transferase family.</text>
</comment>
<keyword evidence="7" id="KW-1185">Reference proteome</keyword>
<dbReference type="Gene3D" id="3.40.50.300">
    <property type="entry name" value="P-loop containing nucleotide triphosphate hydrolases"/>
    <property type="match status" value="1"/>
</dbReference>
<keyword evidence="3" id="KW-0547">Nucleotide-binding</keyword>
<dbReference type="SUPFAM" id="SSF52540">
    <property type="entry name" value="P-loop containing nucleoside triphosphate hydrolases"/>
    <property type="match status" value="1"/>
</dbReference>
<dbReference type="InterPro" id="IPR039657">
    <property type="entry name" value="Dimethylallyltransferase"/>
</dbReference>
<dbReference type="Gene3D" id="3.30.160.60">
    <property type="entry name" value="Classic Zinc Finger"/>
    <property type="match status" value="1"/>
</dbReference>
<evidence type="ECO:0000256" key="1">
    <source>
        <dbReference type="ARBA" id="ARBA00005842"/>
    </source>
</evidence>
<evidence type="ECO:0000256" key="3">
    <source>
        <dbReference type="ARBA" id="ARBA00022741"/>
    </source>
</evidence>
<protein>
    <recommendedName>
        <fullName evidence="8">tRNA dimethylallyltransferase</fullName>
    </recommendedName>
</protein>
<organism evidence="6 7">
    <name type="scientific">Somion occarium</name>
    <dbReference type="NCBI Taxonomy" id="3059160"/>
    <lineage>
        <taxon>Eukaryota</taxon>
        <taxon>Fungi</taxon>
        <taxon>Dikarya</taxon>
        <taxon>Basidiomycota</taxon>
        <taxon>Agaricomycotina</taxon>
        <taxon>Agaricomycetes</taxon>
        <taxon>Polyporales</taxon>
        <taxon>Cerrenaceae</taxon>
        <taxon>Somion</taxon>
    </lineage>
</organism>
<dbReference type="Gene3D" id="1.10.20.140">
    <property type="match status" value="1"/>
</dbReference>
<dbReference type="EMBL" id="OZ037946">
    <property type="protein sequence ID" value="CAL1703932.1"/>
    <property type="molecule type" value="Genomic_DNA"/>
</dbReference>
<proteinExistence type="inferred from homology"/>
<sequence length="512" mass="57618">MSLRPLIAICGTTGVGKSKLAIELALSLQLQTSHSTHGYNGARIINADAMQVYAGMDIITNKVPPEEQAGVEHLLMGFKKPGEQYVVGQWVRDAIQVIEETHRRNQIPIIVGGTSYWIQHLIFPNRLASLDKLDDTDKRPSAPMSETLAAAVNCLPPKFLDLYNNLPKQLPSDSVDSESASALYSLLGSLDPQMAQRWHWKDSRKVLRSLNVIKESGRLGSEVVSEQNQVNEPPRYRSLLFWLYAKPDILFPRLDARVDNMIQRGLLKEVQELIDIAKSPPEEQTYGPGSDTDSPQFDYTLGLYQSIGFKEFSQYLSMPEGQEKTKAYESAVGRMKISTRQYAKKQVSWLRNKLLPAAYSANAAMREIGKLPVVPTYLLDATDLSSWKENIHDIAERITRDFLEERDLLDPLSVSDTAASLLSLPEKDVSPTAVLNARRKIVCPVCTVNPQQPVLIEEGKEWKAHVATRFHRKMQRRAEHGHEWEARKMSREASRNTIGTSLDVESDSEKVE</sequence>
<feature type="compositionally biased region" description="Basic and acidic residues" evidence="5">
    <location>
        <begin position="476"/>
        <end position="494"/>
    </location>
</feature>
<keyword evidence="2" id="KW-0808">Transferase</keyword>
<evidence type="ECO:0008006" key="8">
    <source>
        <dbReference type="Google" id="ProtNLM"/>
    </source>
</evidence>
<accession>A0ABP1DBJ2</accession>
<gene>
    <name evidence="6" type="ORF">GFSPODELE1_LOCUS4777</name>
</gene>
<dbReference type="InterPro" id="IPR027417">
    <property type="entry name" value="P-loop_NTPase"/>
</dbReference>
<evidence type="ECO:0000313" key="7">
    <source>
        <dbReference type="Proteomes" id="UP001497453"/>
    </source>
</evidence>
<dbReference type="Proteomes" id="UP001497453">
    <property type="component" value="Chromosome 3"/>
</dbReference>
<dbReference type="PANTHER" id="PTHR11088:SF89">
    <property type="entry name" value="TRNA DIMETHYLALLYLTRANSFERASE"/>
    <property type="match status" value="1"/>
</dbReference>
<evidence type="ECO:0000256" key="4">
    <source>
        <dbReference type="ARBA" id="ARBA00022840"/>
    </source>
</evidence>
<dbReference type="HAMAP" id="MF_00185">
    <property type="entry name" value="IPP_trans"/>
    <property type="match status" value="1"/>
</dbReference>
<dbReference type="Pfam" id="PF01715">
    <property type="entry name" value="IPPT"/>
    <property type="match status" value="1"/>
</dbReference>
<keyword evidence="4" id="KW-0067">ATP-binding</keyword>
<evidence type="ECO:0000256" key="2">
    <source>
        <dbReference type="ARBA" id="ARBA00022679"/>
    </source>
</evidence>